<gene>
    <name evidence="5" type="ORF">CCMP2556_LOCUS53642</name>
</gene>
<dbReference type="InterPro" id="IPR016035">
    <property type="entry name" value="Acyl_Trfase/lysoPLipase"/>
</dbReference>
<keyword evidence="1" id="KW-0175">Coiled coil</keyword>
<feature type="signal peptide" evidence="3">
    <location>
        <begin position="1"/>
        <end position="25"/>
    </location>
</feature>
<dbReference type="Gene3D" id="3.40.1190.20">
    <property type="match status" value="1"/>
</dbReference>
<feature type="region of interest" description="Disordered" evidence="2">
    <location>
        <begin position="810"/>
        <end position="844"/>
    </location>
</feature>
<name>A0ABP0SUJ0_9DINO</name>
<evidence type="ECO:0000256" key="2">
    <source>
        <dbReference type="SAM" id="MobiDB-lite"/>
    </source>
</evidence>
<dbReference type="SUPFAM" id="SSF52151">
    <property type="entry name" value="FabD/lysophospholipase-like"/>
    <property type="match status" value="1"/>
</dbReference>
<evidence type="ECO:0000256" key="1">
    <source>
        <dbReference type="SAM" id="Coils"/>
    </source>
</evidence>
<feature type="compositionally biased region" description="Basic and acidic residues" evidence="2">
    <location>
        <begin position="821"/>
        <end position="835"/>
    </location>
</feature>
<evidence type="ECO:0000259" key="4">
    <source>
        <dbReference type="Pfam" id="PF00294"/>
    </source>
</evidence>
<feature type="coiled-coil region" evidence="1">
    <location>
        <begin position="627"/>
        <end position="712"/>
    </location>
</feature>
<sequence length="1330" mass="144671">MSVGASTVSLGALLLVLLPLDPVVGTPALALQGGGIRALASDAGLVAGVARIKHLQHLRQLGQSSDVQADLNSWDLTAVLKQFHMVSSVSGSSWFAAELFFSSSFLDLLAGIASSPSKSAQKFEKGWIGPWLRATGVTEPEFDSWQTLVRLWVKFWLGTGDEDTIFLAQFFLATGLSWNHFVDVLLNSTAGISSDAKMGSLPAFPTHQVWLVDHTLLLPSGGACISEGKLLLPHVRYKAETGTDLPIYLPAAFSIKLGAGLHSVAPVSYMALPEVPIKCLMLVELDALVIGRQQTCAGFNFEGVWLGGSSSKSSSPMFVDATNGSLMNTSGQLPIARTVAASSAFFGSAIDSVLLSEISAQLSADVAVWVGETGFEAAEHIREELQSHVDSQAISQLAQIAFHALLDGGFTDGTGVAQAVAAGSSEVVAVLNSFSSNQPEYVAQLFPGGTVIKPGVPKELFPVFQSPNASTVQASFEHFETLQIAAGSMYLKVLAIGTIDAVTADNAFFGITRGRAIKIQVINICSELSIGLFANFAHYSNLVEEIVLTISDPANQDAVLTKLMPLFDSSFDSRLWGLSLYSFRCLGVEGVQVLAQPAQATMQNNFSDMKQRSDRDRYLSEESHKQNLDILSNLERSEKQVEALRKQERECYGEIAKLQHQVKEQDQRNKMVEAQLNAERLKSTNLVPREEHEALKEELKAARHRCLELEEMQASKEKDYQNIVDAYKLLSGHDSSGIEGRPLTPRPIWMSCRGVLDPESLRTMQQSDFLQDLVMRIMQSSRILMAAYGLQTASQKSTVLPAITRHPFTMPLVPETGSSIDRQKTPQEETKDEHSFPQVGAGMDKSCEGFKDEEKWLPPDMEASTPMALRHPDKVRNQRFSRKKTLDFLERILQLRFREGDKVLSRPFLETMMEVLNQELGEEAFAFGINILASTRRYAAEPEFASFLMLLRGQVGDLAVRDNRTLCAEILRIFRTYFEAGDGSTRVTKEKFFKALREVNRAEAHTLGVGGKGQNAAKAACTLALACEKARRRRVTVAQFLGGYTGEQIRQLQEQEGIEDITVAGAMTREFMTLVDFPQDSTDGINRVDEDGSTPCFATSPTVSELITPSEPVSMAAAEELLSKVVAAAPTFRGILLMGTWPSGTTRDFYMEAAKAKANDAVVLLDAAKPVQDVLDILEAGNVDIYKVNAMEICNLMGYGCKEGEASEEQIREVAAKALLRFSAVKHLAITDGAKASFLFSRESRQGTRCTRYDLPAVPCVNPIGAGDTVAGVLMASLCFGVANDVEEAMLFGLAAGSAKVKSEGEGGKLDFETMMGLKAAITATRATSQ</sequence>
<feature type="domain" description="Carbohydrate kinase PfkB" evidence="4">
    <location>
        <begin position="1126"/>
        <end position="1307"/>
    </location>
</feature>
<dbReference type="PANTHER" id="PTHR46566:SF2">
    <property type="entry name" value="ATP-DEPENDENT 6-PHOSPHOFRUCTOKINASE ISOZYME 2"/>
    <property type="match status" value="1"/>
</dbReference>
<accession>A0ABP0SUJ0</accession>
<keyword evidence="3" id="KW-0732">Signal</keyword>
<evidence type="ECO:0000256" key="3">
    <source>
        <dbReference type="SAM" id="SignalP"/>
    </source>
</evidence>
<proteinExistence type="predicted"/>
<reference evidence="5 6" key="1">
    <citation type="submission" date="2024-02" db="EMBL/GenBank/DDBJ databases">
        <authorList>
            <person name="Chen Y."/>
            <person name="Shah S."/>
            <person name="Dougan E. K."/>
            <person name="Thang M."/>
            <person name="Chan C."/>
        </authorList>
    </citation>
    <scope>NUCLEOTIDE SEQUENCE [LARGE SCALE GENOMIC DNA]</scope>
</reference>
<dbReference type="Pfam" id="PF00294">
    <property type="entry name" value="PfkB"/>
    <property type="match status" value="1"/>
</dbReference>
<evidence type="ECO:0000313" key="6">
    <source>
        <dbReference type="Proteomes" id="UP001642484"/>
    </source>
</evidence>
<dbReference type="PANTHER" id="PTHR46566">
    <property type="entry name" value="1-PHOSPHOFRUCTOKINASE-RELATED"/>
    <property type="match status" value="1"/>
</dbReference>
<dbReference type="InterPro" id="IPR029056">
    <property type="entry name" value="Ribokinase-like"/>
</dbReference>
<organism evidence="5 6">
    <name type="scientific">Durusdinium trenchii</name>
    <dbReference type="NCBI Taxonomy" id="1381693"/>
    <lineage>
        <taxon>Eukaryota</taxon>
        <taxon>Sar</taxon>
        <taxon>Alveolata</taxon>
        <taxon>Dinophyceae</taxon>
        <taxon>Suessiales</taxon>
        <taxon>Symbiodiniaceae</taxon>
        <taxon>Durusdinium</taxon>
    </lineage>
</organism>
<feature type="chain" id="PRO_5045477564" description="Carbohydrate kinase PfkB domain-containing protein" evidence="3">
    <location>
        <begin position="26"/>
        <end position="1330"/>
    </location>
</feature>
<dbReference type="InterPro" id="IPR011611">
    <property type="entry name" value="PfkB_dom"/>
</dbReference>
<evidence type="ECO:0000313" key="5">
    <source>
        <dbReference type="EMBL" id="CAK9115919.1"/>
    </source>
</evidence>
<dbReference type="EMBL" id="CAXAMN010028262">
    <property type="protein sequence ID" value="CAK9115919.1"/>
    <property type="molecule type" value="Genomic_DNA"/>
</dbReference>
<dbReference type="Proteomes" id="UP001642484">
    <property type="component" value="Unassembled WGS sequence"/>
</dbReference>
<protein>
    <recommendedName>
        <fullName evidence="4">Carbohydrate kinase PfkB domain-containing protein</fullName>
    </recommendedName>
</protein>
<dbReference type="SUPFAM" id="SSF53613">
    <property type="entry name" value="Ribokinase-like"/>
    <property type="match status" value="1"/>
</dbReference>
<comment type="caution">
    <text evidence="5">The sequence shown here is derived from an EMBL/GenBank/DDBJ whole genome shotgun (WGS) entry which is preliminary data.</text>
</comment>
<dbReference type="Gene3D" id="3.40.1090.10">
    <property type="entry name" value="Cytosolic phospholipase A2 catalytic domain"/>
    <property type="match status" value="1"/>
</dbReference>
<keyword evidence="6" id="KW-1185">Reference proteome</keyword>